<proteinExistence type="predicted"/>
<dbReference type="OMA" id="YLTEYFY"/>
<feature type="transmembrane region" description="Helical" evidence="6">
    <location>
        <begin position="452"/>
        <end position="482"/>
    </location>
</feature>
<dbReference type="PANTHER" id="PTHR11814">
    <property type="entry name" value="SULFATE TRANSPORTER"/>
    <property type="match status" value="1"/>
</dbReference>
<evidence type="ECO:0000313" key="8">
    <source>
        <dbReference type="EMBL" id="ERN06014.1"/>
    </source>
</evidence>
<dbReference type="OrthoDB" id="288203at2759"/>
<dbReference type="InterPro" id="IPR018045">
    <property type="entry name" value="S04_transporter_CS"/>
</dbReference>
<dbReference type="HOGENOM" id="CLU_003182_13_2_1"/>
<dbReference type="GO" id="GO:0008271">
    <property type="term" value="F:secondary active sulfate transmembrane transporter activity"/>
    <property type="evidence" value="ECO:0007669"/>
    <property type="project" value="InterPro"/>
</dbReference>
<feature type="transmembrane region" description="Helical" evidence="6">
    <location>
        <begin position="385"/>
        <end position="407"/>
    </location>
</feature>
<evidence type="ECO:0000313" key="9">
    <source>
        <dbReference type="Proteomes" id="UP000017836"/>
    </source>
</evidence>
<feature type="transmembrane region" description="Helical" evidence="6">
    <location>
        <begin position="234"/>
        <end position="256"/>
    </location>
</feature>
<evidence type="ECO:0000256" key="3">
    <source>
        <dbReference type="ARBA" id="ARBA00022692"/>
    </source>
</evidence>
<dbReference type="EMBL" id="KI393933">
    <property type="protein sequence ID" value="ERN06014.1"/>
    <property type="molecule type" value="Genomic_DNA"/>
</dbReference>
<evidence type="ECO:0000256" key="1">
    <source>
        <dbReference type="ARBA" id="ARBA00004141"/>
    </source>
</evidence>
<keyword evidence="9" id="KW-1185">Reference proteome</keyword>
<comment type="subcellular location">
    <subcellularLocation>
        <location evidence="1">Membrane</location>
        <topology evidence="1">Multi-pass membrane protein</topology>
    </subcellularLocation>
</comment>
<feature type="transmembrane region" description="Helical" evidence="6">
    <location>
        <begin position="355"/>
        <end position="373"/>
    </location>
</feature>
<feature type="transmembrane region" description="Helical" evidence="6">
    <location>
        <begin position="413"/>
        <end position="431"/>
    </location>
</feature>
<dbReference type="PROSITE" id="PS01130">
    <property type="entry name" value="SLC26A"/>
    <property type="match status" value="1"/>
</dbReference>
<dbReference type="InterPro" id="IPR036513">
    <property type="entry name" value="STAS_dom_sf"/>
</dbReference>
<dbReference type="InterPro" id="IPR001902">
    <property type="entry name" value="SLC26A/SulP_fam"/>
</dbReference>
<dbReference type="InterPro" id="IPR002645">
    <property type="entry name" value="STAS_dom"/>
</dbReference>
<feature type="transmembrane region" description="Helical" evidence="6">
    <location>
        <begin position="323"/>
        <end position="343"/>
    </location>
</feature>
<dbReference type="FunFam" id="3.30.750.24:FF:000002">
    <property type="entry name" value="Sulfate transporter 31"/>
    <property type="match status" value="1"/>
</dbReference>
<evidence type="ECO:0000256" key="5">
    <source>
        <dbReference type="ARBA" id="ARBA00023136"/>
    </source>
</evidence>
<dbReference type="KEGG" id="atr:18434209"/>
<keyword evidence="2" id="KW-0813">Transport</keyword>
<name>W1PE78_AMBTC</name>
<dbReference type="InterPro" id="IPR011547">
    <property type="entry name" value="SLC26A/SulP_dom"/>
</dbReference>
<keyword evidence="5 6" id="KW-0472">Membrane</keyword>
<evidence type="ECO:0000259" key="7">
    <source>
        <dbReference type="PROSITE" id="PS50801"/>
    </source>
</evidence>
<dbReference type="Gene3D" id="3.30.750.24">
    <property type="entry name" value="STAS domain"/>
    <property type="match status" value="1"/>
</dbReference>
<dbReference type="Gramene" id="ERN06014">
    <property type="protein sequence ID" value="ERN06014"/>
    <property type="gene ID" value="AMTR_s00142p00018440"/>
</dbReference>
<evidence type="ECO:0000256" key="2">
    <source>
        <dbReference type="ARBA" id="ARBA00022448"/>
    </source>
</evidence>
<gene>
    <name evidence="8" type="ORF">AMTR_s00142p00018440</name>
</gene>
<evidence type="ECO:0000256" key="4">
    <source>
        <dbReference type="ARBA" id="ARBA00022989"/>
    </source>
</evidence>
<sequence length="655" mass="71894">MGSPEFGEILHRVNFSAPRNFATSLKSDIKETLFPDDPFREIRKGSAGKRTWATLKYFLPILEWVPHYSFRTFRSDFIAGITIATLAIPQGISYAKLANIPPIIGLYSSFVPPIIYTVFGSSKVLAVGTVAAASLLTASIVGAKVSADEDPALYISLVYTATLFSGLFQLIMGFFRLGFLVDFLSHATIVGFMGGAATIVIMQQLKAYLGLKHFTTKTDLISVMKSIFSQKNEWRWESALLGGIFLFFLLLARYVSKKRPRLFWISAVTPLLSVIIASLFTFLIHAENHGIQIVGELKKGLNPISISQLNFSDYFPTTIKTGLITGFLALAEGIAVGRSFAMFKNDNIDGNKEMIAFGMMNIVGSCTSCYLTTGPFSRSAVNFNAGCKTAMSNVVMSVGVMLTLLFLTPLFHYTPLVVLAAIITAAMLGLIDYQAVHHLFTVDKFDFCVCMAAYLGVILASMDIGLMVAVGISICKALLYVARPGTAMLGNMPETGMYRDMAQYPCATRVPGILILQLGSPIYYANSSYLRERIARWFIEEQDYISQTSGESVEYVVLDLSGVTSIDTSGINMLDEVRKLFEKKGVKLALCNPRVEVTDKFVLSQFVETIGPEWLFLTVKDAVATCGFLLHTTKEGNKQKLNPMATGGFANDSNH</sequence>
<feature type="transmembrane region" description="Helical" evidence="6">
    <location>
        <begin position="262"/>
        <end position="284"/>
    </location>
</feature>
<feature type="transmembrane region" description="Helical" evidence="6">
    <location>
        <begin position="153"/>
        <end position="177"/>
    </location>
</feature>
<dbReference type="PROSITE" id="PS50801">
    <property type="entry name" value="STAS"/>
    <property type="match status" value="1"/>
</dbReference>
<feature type="domain" description="STAS" evidence="7">
    <location>
        <begin position="503"/>
        <end position="626"/>
    </location>
</feature>
<dbReference type="GO" id="GO:0022857">
    <property type="term" value="F:transmembrane transporter activity"/>
    <property type="evidence" value="ECO:0000318"/>
    <property type="project" value="GO_Central"/>
</dbReference>
<dbReference type="GO" id="GO:0055085">
    <property type="term" value="P:transmembrane transport"/>
    <property type="evidence" value="ECO:0000318"/>
    <property type="project" value="GO_Central"/>
</dbReference>
<dbReference type="NCBIfam" id="TIGR00815">
    <property type="entry name" value="sulP"/>
    <property type="match status" value="1"/>
</dbReference>
<keyword evidence="4 6" id="KW-1133">Transmembrane helix</keyword>
<dbReference type="Pfam" id="PF00916">
    <property type="entry name" value="Sulfate_transp"/>
    <property type="match status" value="1"/>
</dbReference>
<organism evidence="8 9">
    <name type="scientific">Amborella trichopoda</name>
    <dbReference type="NCBI Taxonomy" id="13333"/>
    <lineage>
        <taxon>Eukaryota</taxon>
        <taxon>Viridiplantae</taxon>
        <taxon>Streptophyta</taxon>
        <taxon>Embryophyta</taxon>
        <taxon>Tracheophyta</taxon>
        <taxon>Spermatophyta</taxon>
        <taxon>Magnoliopsida</taxon>
        <taxon>Amborellales</taxon>
        <taxon>Amborellaceae</taxon>
        <taxon>Amborella</taxon>
    </lineage>
</organism>
<accession>W1PE78</accession>
<dbReference type="GO" id="GO:0005886">
    <property type="term" value="C:plasma membrane"/>
    <property type="evidence" value="ECO:0000318"/>
    <property type="project" value="GO_Central"/>
</dbReference>
<keyword evidence="3 6" id="KW-0812">Transmembrane</keyword>
<dbReference type="STRING" id="13333.W1PE78"/>
<dbReference type="Pfam" id="PF01740">
    <property type="entry name" value="STAS"/>
    <property type="match status" value="1"/>
</dbReference>
<protein>
    <recommendedName>
        <fullName evidence="7">STAS domain-containing protein</fullName>
    </recommendedName>
</protein>
<feature type="transmembrane region" description="Helical" evidence="6">
    <location>
        <begin position="114"/>
        <end position="141"/>
    </location>
</feature>
<feature type="transmembrane region" description="Helical" evidence="6">
    <location>
        <begin position="183"/>
        <end position="202"/>
    </location>
</feature>
<dbReference type="AlphaFoldDB" id="W1PE78"/>
<dbReference type="SUPFAM" id="SSF52091">
    <property type="entry name" value="SpoIIaa-like"/>
    <property type="match status" value="1"/>
</dbReference>
<reference evidence="9" key="1">
    <citation type="journal article" date="2013" name="Science">
        <title>The Amborella genome and the evolution of flowering plants.</title>
        <authorList>
            <consortium name="Amborella Genome Project"/>
        </authorList>
    </citation>
    <scope>NUCLEOTIDE SEQUENCE [LARGE SCALE GENOMIC DNA]</scope>
</reference>
<evidence type="ECO:0000256" key="6">
    <source>
        <dbReference type="SAM" id="Phobius"/>
    </source>
</evidence>
<dbReference type="CDD" id="cd07042">
    <property type="entry name" value="STAS_SulP_like_sulfate_transporter"/>
    <property type="match status" value="1"/>
</dbReference>
<dbReference type="eggNOG" id="KOG0236">
    <property type="taxonomic scope" value="Eukaryota"/>
</dbReference>
<dbReference type="Proteomes" id="UP000017836">
    <property type="component" value="Unassembled WGS sequence"/>
</dbReference>